<dbReference type="Proteomes" id="UP000887569">
    <property type="component" value="Unplaced"/>
</dbReference>
<sequence length="135" mass="15983">MEFCGMIHCYNDGGEGKFDGKGSCKYFIYMHMVTRPIYKYIYIYKALSMVNVSRLLLPFFPSLKELNPHLSNRYPHFFIKLFDNSVDCAFKCLKLHIILLEDEKKFFSAYFSVNNISYKVKSLQISRLQRTHSSY</sequence>
<organism evidence="1 2">
    <name type="scientific">Parascaris univalens</name>
    <name type="common">Nematode worm</name>
    <dbReference type="NCBI Taxonomy" id="6257"/>
    <lineage>
        <taxon>Eukaryota</taxon>
        <taxon>Metazoa</taxon>
        <taxon>Ecdysozoa</taxon>
        <taxon>Nematoda</taxon>
        <taxon>Chromadorea</taxon>
        <taxon>Rhabditida</taxon>
        <taxon>Spirurina</taxon>
        <taxon>Ascaridomorpha</taxon>
        <taxon>Ascaridoidea</taxon>
        <taxon>Ascarididae</taxon>
        <taxon>Parascaris</taxon>
    </lineage>
</organism>
<dbReference type="AlphaFoldDB" id="A0A914ZE66"/>
<protein>
    <submittedName>
        <fullName evidence="2">Uncharacterized protein</fullName>
    </submittedName>
</protein>
<name>A0A914ZE66_PARUN</name>
<evidence type="ECO:0000313" key="2">
    <source>
        <dbReference type="WBParaSite" id="PgB01_g220_t01"/>
    </source>
</evidence>
<reference evidence="2" key="1">
    <citation type="submission" date="2022-11" db="UniProtKB">
        <authorList>
            <consortium name="WormBaseParasite"/>
        </authorList>
    </citation>
    <scope>IDENTIFICATION</scope>
</reference>
<evidence type="ECO:0000313" key="1">
    <source>
        <dbReference type="Proteomes" id="UP000887569"/>
    </source>
</evidence>
<dbReference type="WBParaSite" id="PgB01_g220_t01">
    <property type="protein sequence ID" value="PgB01_g220_t01"/>
    <property type="gene ID" value="PgB01_g220"/>
</dbReference>
<accession>A0A914ZE66</accession>
<proteinExistence type="predicted"/>
<keyword evidence="1" id="KW-1185">Reference proteome</keyword>